<evidence type="ECO:0000256" key="1">
    <source>
        <dbReference type="ARBA" id="ARBA00022729"/>
    </source>
</evidence>
<keyword evidence="1" id="KW-0732">Signal</keyword>
<dbReference type="InterPro" id="IPR003599">
    <property type="entry name" value="Ig_sub"/>
</dbReference>
<dbReference type="Proteomes" id="UP001066276">
    <property type="component" value="Chromosome 3_1"/>
</dbReference>
<dbReference type="InterPro" id="IPR036179">
    <property type="entry name" value="Ig-like_dom_sf"/>
</dbReference>
<dbReference type="InterPro" id="IPR013098">
    <property type="entry name" value="Ig_I-set"/>
</dbReference>
<dbReference type="PANTHER" id="PTHR45080">
    <property type="entry name" value="CONTACTIN 5"/>
    <property type="match status" value="1"/>
</dbReference>
<dbReference type="GO" id="GO:0055013">
    <property type="term" value="P:cardiac muscle cell development"/>
    <property type="evidence" value="ECO:0007669"/>
    <property type="project" value="UniProtKB-ARBA"/>
</dbReference>
<feature type="domain" description="Ig-like" evidence="4">
    <location>
        <begin position="29"/>
        <end position="91"/>
    </location>
</feature>
<evidence type="ECO:0000313" key="6">
    <source>
        <dbReference type="Proteomes" id="UP001066276"/>
    </source>
</evidence>
<evidence type="ECO:0000256" key="3">
    <source>
        <dbReference type="ARBA" id="ARBA00023319"/>
    </source>
</evidence>
<dbReference type="SMART" id="SM00409">
    <property type="entry name" value="IG"/>
    <property type="match status" value="1"/>
</dbReference>
<dbReference type="SUPFAM" id="SSF48726">
    <property type="entry name" value="Immunoglobulin"/>
    <property type="match status" value="1"/>
</dbReference>
<dbReference type="Pfam" id="PF07679">
    <property type="entry name" value="I-set"/>
    <property type="match status" value="1"/>
</dbReference>
<name>A0AAV7UMI7_PLEWA</name>
<dbReference type="Gene3D" id="2.60.40.10">
    <property type="entry name" value="Immunoglobulins"/>
    <property type="match status" value="1"/>
</dbReference>
<evidence type="ECO:0000256" key="2">
    <source>
        <dbReference type="ARBA" id="ARBA00023157"/>
    </source>
</evidence>
<accession>A0AAV7UMI7</accession>
<dbReference type="EMBL" id="JANPWB010000005">
    <property type="protein sequence ID" value="KAJ1190207.1"/>
    <property type="molecule type" value="Genomic_DNA"/>
</dbReference>
<comment type="caution">
    <text evidence="5">The sequence shown here is derived from an EMBL/GenBank/DDBJ whole genome shotgun (WGS) entry which is preliminary data.</text>
</comment>
<evidence type="ECO:0000313" key="5">
    <source>
        <dbReference type="EMBL" id="KAJ1190207.1"/>
    </source>
</evidence>
<dbReference type="InterPro" id="IPR013783">
    <property type="entry name" value="Ig-like_fold"/>
</dbReference>
<reference evidence="5" key="1">
    <citation type="journal article" date="2022" name="bioRxiv">
        <title>Sequencing and chromosome-scale assembly of the giantPleurodeles waltlgenome.</title>
        <authorList>
            <person name="Brown T."/>
            <person name="Elewa A."/>
            <person name="Iarovenko S."/>
            <person name="Subramanian E."/>
            <person name="Araus A.J."/>
            <person name="Petzold A."/>
            <person name="Susuki M."/>
            <person name="Suzuki K.-i.T."/>
            <person name="Hayashi T."/>
            <person name="Toyoda A."/>
            <person name="Oliveira C."/>
            <person name="Osipova E."/>
            <person name="Leigh N.D."/>
            <person name="Simon A."/>
            <person name="Yun M.H."/>
        </authorList>
    </citation>
    <scope>NUCLEOTIDE SEQUENCE</scope>
    <source>
        <strain evidence="5">20211129_DDA</strain>
        <tissue evidence="5">Liver</tissue>
    </source>
</reference>
<dbReference type="FunFam" id="2.60.40.10:FF:000107">
    <property type="entry name" value="Myosin, light chain kinase a"/>
    <property type="match status" value="1"/>
</dbReference>
<dbReference type="GO" id="GO:0007156">
    <property type="term" value="P:homophilic cell adhesion via plasma membrane adhesion molecules"/>
    <property type="evidence" value="ECO:0007669"/>
    <property type="project" value="TreeGrafter"/>
</dbReference>
<protein>
    <recommendedName>
        <fullName evidence="4">Ig-like domain-containing protein</fullName>
    </recommendedName>
</protein>
<organism evidence="5 6">
    <name type="scientific">Pleurodeles waltl</name>
    <name type="common">Iberian ribbed newt</name>
    <dbReference type="NCBI Taxonomy" id="8319"/>
    <lineage>
        <taxon>Eukaryota</taxon>
        <taxon>Metazoa</taxon>
        <taxon>Chordata</taxon>
        <taxon>Craniata</taxon>
        <taxon>Vertebrata</taxon>
        <taxon>Euteleostomi</taxon>
        <taxon>Amphibia</taxon>
        <taxon>Batrachia</taxon>
        <taxon>Caudata</taxon>
        <taxon>Salamandroidea</taxon>
        <taxon>Salamandridae</taxon>
        <taxon>Pleurodelinae</taxon>
        <taxon>Pleurodeles</taxon>
    </lineage>
</organism>
<dbReference type="AlphaFoldDB" id="A0AAV7UMI7"/>
<sequence length="99" mass="11439">MWQAKRNKVASETPWLFLQHSWRVDRGYPEPRVTWYRNGQPVIEEDRCSVERIIRGTFCLVIKSVQEGDDGKYTCEAANEGGVRQVTVELTVEGNILLQ</sequence>
<dbReference type="InterPro" id="IPR050958">
    <property type="entry name" value="Cell_Adh-Cytoskel_Orgn"/>
</dbReference>
<dbReference type="GO" id="GO:0003007">
    <property type="term" value="P:heart morphogenesis"/>
    <property type="evidence" value="ECO:0007669"/>
    <property type="project" value="UniProtKB-ARBA"/>
</dbReference>
<dbReference type="PROSITE" id="PS50835">
    <property type="entry name" value="IG_LIKE"/>
    <property type="match status" value="1"/>
</dbReference>
<keyword evidence="3" id="KW-0393">Immunoglobulin domain</keyword>
<dbReference type="GO" id="GO:0005886">
    <property type="term" value="C:plasma membrane"/>
    <property type="evidence" value="ECO:0007669"/>
    <property type="project" value="TreeGrafter"/>
</dbReference>
<keyword evidence="2" id="KW-1015">Disulfide bond</keyword>
<gene>
    <name evidence="5" type="ORF">NDU88_006945</name>
</gene>
<proteinExistence type="predicted"/>
<keyword evidence="6" id="KW-1185">Reference proteome</keyword>
<dbReference type="InterPro" id="IPR007110">
    <property type="entry name" value="Ig-like_dom"/>
</dbReference>
<evidence type="ECO:0000259" key="4">
    <source>
        <dbReference type="PROSITE" id="PS50835"/>
    </source>
</evidence>
<dbReference type="PANTHER" id="PTHR45080:SF8">
    <property type="entry name" value="IG-LIKE DOMAIN-CONTAINING PROTEIN"/>
    <property type="match status" value="1"/>
</dbReference>